<proteinExistence type="inferred from homology"/>
<keyword evidence="5 7" id="KW-1133">Transmembrane helix</keyword>
<dbReference type="InterPro" id="IPR035906">
    <property type="entry name" value="MetI-like_sf"/>
</dbReference>
<evidence type="ECO:0000256" key="1">
    <source>
        <dbReference type="ARBA" id="ARBA00004651"/>
    </source>
</evidence>
<evidence type="ECO:0000256" key="2">
    <source>
        <dbReference type="ARBA" id="ARBA00022448"/>
    </source>
</evidence>
<feature type="transmembrane region" description="Helical" evidence="7">
    <location>
        <begin position="293"/>
        <end position="320"/>
    </location>
</feature>
<keyword evidence="6 7" id="KW-0472">Membrane</keyword>
<feature type="transmembrane region" description="Helical" evidence="7">
    <location>
        <begin position="101"/>
        <end position="124"/>
    </location>
</feature>
<protein>
    <submittedName>
        <fullName evidence="9">Peptide/nickel transport system permease protein</fullName>
    </submittedName>
</protein>
<feature type="transmembrane region" description="Helical" evidence="7">
    <location>
        <begin position="136"/>
        <end position="165"/>
    </location>
</feature>
<evidence type="ECO:0000313" key="9">
    <source>
        <dbReference type="EMBL" id="PTV94246.1"/>
    </source>
</evidence>
<reference evidence="9 10" key="1">
    <citation type="submission" date="2018-04" db="EMBL/GenBank/DDBJ databases">
        <title>Subsurface microbial communities from deep shales in Ohio and West Virginia, USA.</title>
        <authorList>
            <person name="Wrighton K."/>
        </authorList>
    </citation>
    <scope>NUCLEOTIDE SEQUENCE [LARGE SCALE GENOMIC DNA]</scope>
    <source>
        <strain evidence="9 10">WC1</strain>
    </source>
</reference>
<dbReference type="Pfam" id="PF00528">
    <property type="entry name" value="BPD_transp_1"/>
    <property type="match status" value="1"/>
</dbReference>
<evidence type="ECO:0000256" key="7">
    <source>
        <dbReference type="RuleBase" id="RU363032"/>
    </source>
</evidence>
<dbReference type="PANTHER" id="PTHR30465:SF43">
    <property type="entry name" value="OLIGOPEPTIDE ABC TRANSPORTER, PERMEASE PROTEIN"/>
    <property type="match status" value="1"/>
</dbReference>
<dbReference type="Pfam" id="PF19300">
    <property type="entry name" value="BPD_transp_1_N"/>
    <property type="match status" value="1"/>
</dbReference>
<dbReference type="RefSeq" id="WP_108141841.1">
    <property type="nucleotide sequence ID" value="NZ_JBQPXQ010000021.1"/>
</dbReference>
<name>A0A2T5RGT8_9FIRM</name>
<dbReference type="InterPro" id="IPR000515">
    <property type="entry name" value="MetI-like"/>
</dbReference>
<feature type="transmembrane region" description="Helical" evidence="7">
    <location>
        <begin position="12"/>
        <end position="35"/>
    </location>
</feature>
<dbReference type="PANTHER" id="PTHR30465">
    <property type="entry name" value="INNER MEMBRANE ABC TRANSPORTER"/>
    <property type="match status" value="1"/>
</dbReference>
<evidence type="ECO:0000313" key="10">
    <source>
        <dbReference type="Proteomes" id="UP000244089"/>
    </source>
</evidence>
<keyword evidence="2 7" id="KW-0813">Transport</keyword>
<accession>A0A2T5RGT8</accession>
<dbReference type="InterPro" id="IPR045621">
    <property type="entry name" value="BPD_transp_1_N"/>
</dbReference>
<sequence length="327" mass="36568">MLSYILRRTMIMIPMIILISMVSFLIITLPPGSYIDSYLANLQRMGGEVEQSRADALADRYGLNDPIYEQYWKWVKGFPSGNFGMVFSEERPVMDVIQERIGFTILISVLTLLFTWILSIPIGIYSAVKQYSFGDYFFTFFGFLGVSIPNFLLAIIIMFTGLRFFGVNLSGLMPAAYMGEPWTLAKIAEVLKRIWVPVVVVGTAGMAGLIRIMRAEMLDQLRQPYIQMARSKGVDEIKVIIKYAARIAVNPLISTVGWLLPQIISGGTIAGIVLGLPTLGPKLYDALKIQDMYLAGTIIFINIVLILIGTLLSDILLALVDPRIRYD</sequence>
<dbReference type="Gene3D" id="1.10.3720.10">
    <property type="entry name" value="MetI-like"/>
    <property type="match status" value="1"/>
</dbReference>
<dbReference type="GO" id="GO:0055085">
    <property type="term" value="P:transmembrane transport"/>
    <property type="evidence" value="ECO:0007669"/>
    <property type="project" value="InterPro"/>
</dbReference>
<dbReference type="OrthoDB" id="9806409at2"/>
<gene>
    <name evidence="9" type="ORF">C8C76_1339</name>
</gene>
<feature type="transmembrane region" description="Helical" evidence="7">
    <location>
        <begin position="252"/>
        <end position="273"/>
    </location>
</feature>
<evidence type="ECO:0000256" key="4">
    <source>
        <dbReference type="ARBA" id="ARBA00022692"/>
    </source>
</evidence>
<feature type="transmembrane region" description="Helical" evidence="7">
    <location>
        <begin position="194"/>
        <end position="213"/>
    </location>
</feature>
<keyword evidence="4 7" id="KW-0812">Transmembrane</keyword>
<dbReference type="EMBL" id="QAXS01000033">
    <property type="protein sequence ID" value="PTV94246.1"/>
    <property type="molecule type" value="Genomic_DNA"/>
</dbReference>
<evidence type="ECO:0000256" key="5">
    <source>
        <dbReference type="ARBA" id="ARBA00022989"/>
    </source>
</evidence>
<dbReference type="SUPFAM" id="SSF161098">
    <property type="entry name" value="MetI-like"/>
    <property type="match status" value="1"/>
</dbReference>
<comment type="similarity">
    <text evidence="7">Belongs to the binding-protein-dependent transport system permease family.</text>
</comment>
<keyword evidence="3" id="KW-1003">Cell membrane</keyword>
<feature type="domain" description="ABC transmembrane type-1" evidence="8">
    <location>
        <begin position="101"/>
        <end position="316"/>
    </location>
</feature>
<dbReference type="Proteomes" id="UP000244089">
    <property type="component" value="Unassembled WGS sequence"/>
</dbReference>
<evidence type="ECO:0000259" key="8">
    <source>
        <dbReference type="PROSITE" id="PS50928"/>
    </source>
</evidence>
<evidence type="ECO:0000256" key="3">
    <source>
        <dbReference type="ARBA" id="ARBA00022475"/>
    </source>
</evidence>
<dbReference type="GO" id="GO:0005886">
    <property type="term" value="C:plasma membrane"/>
    <property type="evidence" value="ECO:0007669"/>
    <property type="project" value="UniProtKB-SubCell"/>
</dbReference>
<comment type="caution">
    <text evidence="9">The sequence shown here is derived from an EMBL/GenBank/DDBJ whole genome shotgun (WGS) entry which is preliminary data.</text>
</comment>
<dbReference type="PROSITE" id="PS50928">
    <property type="entry name" value="ABC_TM1"/>
    <property type="match status" value="1"/>
</dbReference>
<dbReference type="AlphaFoldDB" id="A0A2T5RGT8"/>
<organism evidence="9 10">
    <name type="scientific">Halanaerobium saccharolyticum</name>
    <dbReference type="NCBI Taxonomy" id="43595"/>
    <lineage>
        <taxon>Bacteria</taxon>
        <taxon>Bacillati</taxon>
        <taxon>Bacillota</taxon>
        <taxon>Clostridia</taxon>
        <taxon>Halanaerobiales</taxon>
        <taxon>Halanaerobiaceae</taxon>
        <taxon>Halanaerobium</taxon>
    </lineage>
</organism>
<comment type="subcellular location">
    <subcellularLocation>
        <location evidence="1 7">Cell membrane</location>
        <topology evidence="1 7">Multi-pass membrane protein</topology>
    </subcellularLocation>
</comment>
<evidence type="ECO:0000256" key="6">
    <source>
        <dbReference type="ARBA" id="ARBA00023136"/>
    </source>
</evidence>